<name>A0A4V1KVF7_9BRAD</name>
<dbReference type="PANTHER" id="PTHR38439:SF3">
    <property type="entry name" value="COPPER-RESISTANT CUPROPROTEIN COPI"/>
    <property type="match status" value="1"/>
</dbReference>
<feature type="domain" description="Blue (type 1) copper" evidence="5">
    <location>
        <begin position="59"/>
        <end position="163"/>
    </location>
</feature>
<dbReference type="Pfam" id="PF00127">
    <property type="entry name" value="Copper-bind"/>
    <property type="match status" value="1"/>
</dbReference>
<dbReference type="GO" id="GO:0009055">
    <property type="term" value="F:electron transfer activity"/>
    <property type="evidence" value="ECO:0007669"/>
    <property type="project" value="InterPro"/>
</dbReference>
<feature type="signal peptide" evidence="4">
    <location>
        <begin position="1"/>
        <end position="33"/>
    </location>
</feature>
<gene>
    <name evidence="6" type="ORF">EAS61_28640</name>
</gene>
<evidence type="ECO:0000313" key="6">
    <source>
        <dbReference type="EMBL" id="RXG88996.1"/>
    </source>
</evidence>
<evidence type="ECO:0000313" key="7">
    <source>
        <dbReference type="Proteomes" id="UP000290174"/>
    </source>
</evidence>
<feature type="region of interest" description="Disordered" evidence="3">
    <location>
        <begin position="33"/>
        <end position="53"/>
    </location>
</feature>
<evidence type="ECO:0000256" key="3">
    <source>
        <dbReference type="SAM" id="MobiDB-lite"/>
    </source>
</evidence>
<dbReference type="InterPro" id="IPR008972">
    <property type="entry name" value="Cupredoxin"/>
</dbReference>
<dbReference type="InterPro" id="IPR000923">
    <property type="entry name" value="BlueCu_1"/>
</dbReference>
<keyword evidence="1" id="KW-0479">Metal-binding</keyword>
<dbReference type="Gene3D" id="2.60.40.420">
    <property type="entry name" value="Cupredoxins - blue copper proteins"/>
    <property type="match status" value="1"/>
</dbReference>
<evidence type="ECO:0000259" key="5">
    <source>
        <dbReference type="Pfam" id="PF00127"/>
    </source>
</evidence>
<keyword evidence="4" id="KW-0732">Signal</keyword>
<protein>
    <submittedName>
        <fullName evidence="6">Copper resistance protein</fullName>
    </submittedName>
</protein>
<evidence type="ECO:0000256" key="4">
    <source>
        <dbReference type="SAM" id="SignalP"/>
    </source>
</evidence>
<comment type="caution">
    <text evidence="6">The sequence shown here is derived from an EMBL/GenBank/DDBJ whole genome shotgun (WGS) entry which is preliminary data.</text>
</comment>
<dbReference type="SUPFAM" id="SSF49503">
    <property type="entry name" value="Cupredoxins"/>
    <property type="match status" value="1"/>
</dbReference>
<dbReference type="GO" id="GO:0005507">
    <property type="term" value="F:copper ion binding"/>
    <property type="evidence" value="ECO:0007669"/>
    <property type="project" value="InterPro"/>
</dbReference>
<feature type="chain" id="PRO_5020513538" evidence="4">
    <location>
        <begin position="34"/>
        <end position="163"/>
    </location>
</feature>
<keyword evidence="2" id="KW-0186">Copper</keyword>
<dbReference type="AlphaFoldDB" id="A0A4V1KVF7"/>
<dbReference type="EMBL" id="RKMK01000034">
    <property type="protein sequence ID" value="RXG88996.1"/>
    <property type="molecule type" value="Genomic_DNA"/>
</dbReference>
<dbReference type="InterPro" id="IPR050845">
    <property type="entry name" value="Cu-binding_ET"/>
</dbReference>
<dbReference type="Proteomes" id="UP000290174">
    <property type="component" value="Unassembled WGS sequence"/>
</dbReference>
<evidence type="ECO:0000256" key="1">
    <source>
        <dbReference type="ARBA" id="ARBA00022723"/>
    </source>
</evidence>
<proteinExistence type="predicted"/>
<reference evidence="6 7" key="1">
    <citation type="submission" date="2018-11" db="EMBL/GenBank/DDBJ databases">
        <title>Bradyrhizobium sp. nov., isolated from effective nodules of peanut in China.</title>
        <authorList>
            <person name="Li Y."/>
        </authorList>
    </citation>
    <scope>NUCLEOTIDE SEQUENCE [LARGE SCALE GENOMIC DNA]</scope>
    <source>
        <strain evidence="6 7">CCBAU 51770</strain>
    </source>
</reference>
<evidence type="ECO:0000256" key="2">
    <source>
        <dbReference type="ARBA" id="ARBA00023008"/>
    </source>
</evidence>
<accession>A0A4V1KVF7</accession>
<sequence>MSVSMNHQLETTMKKTVTFVLALAALSISSAGAHENHGHTSFSAGEPGDPKKPARTIEIALSEMSYEPSNINVKRGEQIRFVLRNVGKEDHEFLLATPKENLAHAEVMKKHPHMEHDDPNGVRLAPNKTAEILWKFSKAGTFEFSCLIPDHRDYGMVGHVTVK</sequence>
<dbReference type="PANTHER" id="PTHR38439">
    <property type="entry name" value="AURACYANIN-B"/>
    <property type="match status" value="1"/>
</dbReference>
<dbReference type="CDD" id="cd04211">
    <property type="entry name" value="Cupredoxin_like_2"/>
    <property type="match status" value="1"/>
</dbReference>
<organism evidence="6 7">
    <name type="scientific">Bradyrhizobium zhanjiangense</name>
    <dbReference type="NCBI Taxonomy" id="1325107"/>
    <lineage>
        <taxon>Bacteria</taxon>
        <taxon>Pseudomonadati</taxon>
        <taxon>Pseudomonadota</taxon>
        <taxon>Alphaproteobacteria</taxon>
        <taxon>Hyphomicrobiales</taxon>
        <taxon>Nitrobacteraceae</taxon>
        <taxon>Bradyrhizobium</taxon>
    </lineage>
</organism>